<dbReference type="SUPFAM" id="SSF143120">
    <property type="entry name" value="YefM-like"/>
    <property type="match status" value="1"/>
</dbReference>
<evidence type="ECO:0000313" key="3">
    <source>
        <dbReference type="EMBL" id="CQR70704.1"/>
    </source>
</evidence>
<evidence type="ECO:0000256" key="1">
    <source>
        <dbReference type="ARBA" id="ARBA00009981"/>
    </source>
</evidence>
<reference evidence="4" key="1">
    <citation type="submission" date="2015-03" db="EMBL/GenBank/DDBJ databases">
        <authorList>
            <person name="Nijsse Bart"/>
        </authorList>
    </citation>
    <scope>NUCLEOTIDE SEQUENCE [LARGE SCALE GENOMIC DNA]</scope>
</reference>
<dbReference type="Proteomes" id="UP000049855">
    <property type="component" value="Unassembled WGS sequence"/>
</dbReference>
<accession>A0A0U1KVK3</accession>
<organism evidence="3 4">
    <name type="scientific">Sporomusa ovata</name>
    <dbReference type="NCBI Taxonomy" id="2378"/>
    <lineage>
        <taxon>Bacteria</taxon>
        <taxon>Bacillati</taxon>
        <taxon>Bacillota</taxon>
        <taxon>Negativicutes</taxon>
        <taxon>Selenomonadales</taxon>
        <taxon>Sporomusaceae</taxon>
        <taxon>Sporomusa</taxon>
    </lineage>
</organism>
<proteinExistence type="inferred from homology"/>
<sequence length="109" mass="12668">MKAIIRPMTDLAKKMDEIEHFCITESLPVYITKKGTGRLVVLGHEHYENLMSEIEKFKEENQLYKSLIQAASESRRGESQDVNDVLDELDAELRERENDDRQTERKVSG</sequence>
<keyword evidence="4" id="KW-1185">Reference proteome</keyword>
<evidence type="ECO:0008006" key="5">
    <source>
        <dbReference type="Google" id="ProtNLM"/>
    </source>
</evidence>
<dbReference type="RefSeq" id="WP_021169429.1">
    <property type="nucleotide sequence ID" value="NZ_CTRP01000003.1"/>
</dbReference>
<protein>
    <recommendedName>
        <fullName evidence="5">Antitoxin</fullName>
    </recommendedName>
</protein>
<dbReference type="InterPro" id="IPR036165">
    <property type="entry name" value="YefM-like_sf"/>
</dbReference>
<name>A0A0U1KVK3_9FIRM</name>
<feature type="compositionally biased region" description="Basic and acidic residues" evidence="2">
    <location>
        <begin position="91"/>
        <end position="109"/>
    </location>
</feature>
<feature type="region of interest" description="Disordered" evidence="2">
    <location>
        <begin position="73"/>
        <end position="109"/>
    </location>
</feature>
<comment type="similarity">
    <text evidence="1">Belongs to the phD/YefM antitoxin family.</text>
</comment>
<dbReference type="EMBL" id="CTRP01000003">
    <property type="protein sequence ID" value="CQR70704.1"/>
    <property type="molecule type" value="Genomic_DNA"/>
</dbReference>
<dbReference type="AlphaFoldDB" id="A0A0U1KVK3"/>
<evidence type="ECO:0000313" key="4">
    <source>
        <dbReference type="Proteomes" id="UP000049855"/>
    </source>
</evidence>
<gene>
    <name evidence="3" type="ORF">SpAn4DRAFT_1682</name>
</gene>
<evidence type="ECO:0000256" key="2">
    <source>
        <dbReference type="SAM" id="MobiDB-lite"/>
    </source>
</evidence>